<protein>
    <submittedName>
        <fullName evidence="1">Uncharacterized protein</fullName>
    </submittedName>
</protein>
<gene>
    <name evidence="1" type="ORF">PN457_15550</name>
</gene>
<dbReference type="EMBL" id="JAQMUH010000178">
    <property type="protein sequence ID" value="MDB9541054.1"/>
    <property type="molecule type" value="Genomic_DNA"/>
</dbReference>
<organism evidence="1 2">
    <name type="scientific">Anabaenopsis arnoldii</name>
    <dbReference type="NCBI Taxonomy" id="2152938"/>
    <lineage>
        <taxon>Bacteria</taxon>
        <taxon>Bacillati</taxon>
        <taxon>Cyanobacteriota</taxon>
        <taxon>Cyanophyceae</taxon>
        <taxon>Nostocales</taxon>
        <taxon>Nodulariaceae</taxon>
        <taxon>Anabaenopsis</taxon>
    </lineage>
</organism>
<dbReference type="Proteomes" id="UP001212499">
    <property type="component" value="Unassembled WGS sequence"/>
</dbReference>
<keyword evidence="2" id="KW-1185">Reference proteome</keyword>
<evidence type="ECO:0000313" key="1">
    <source>
        <dbReference type="EMBL" id="MDB9541054.1"/>
    </source>
</evidence>
<accession>A0ABT5AUQ6</accession>
<sequence>MPFSDIKLAAGGRLVLLATMEGLQGVEHRTMLPREYLVRVEKAISEEAVFEGAA</sequence>
<reference evidence="1 2" key="1">
    <citation type="submission" date="2023-01" db="EMBL/GenBank/DDBJ databases">
        <title>Genomes from the Australian National Cyanobacteria Reference Collection.</title>
        <authorList>
            <person name="Willis A."/>
            <person name="Lee E.M.F."/>
        </authorList>
    </citation>
    <scope>NUCLEOTIDE SEQUENCE [LARGE SCALE GENOMIC DNA]</scope>
    <source>
        <strain evidence="1 2">CS-1033</strain>
    </source>
</reference>
<name>A0ABT5AUQ6_9CYAN</name>
<comment type="caution">
    <text evidence="1">The sequence shown here is derived from an EMBL/GenBank/DDBJ whole genome shotgun (WGS) entry which is preliminary data.</text>
</comment>
<dbReference type="RefSeq" id="WP_271734319.1">
    <property type="nucleotide sequence ID" value="NZ_JANQDP010000186.1"/>
</dbReference>
<proteinExistence type="predicted"/>
<evidence type="ECO:0000313" key="2">
    <source>
        <dbReference type="Proteomes" id="UP001212499"/>
    </source>
</evidence>